<evidence type="ECO:0000313" key="2">
    <source>
        <dbReference type="EMBL" id="TGD42214.1"/>
    </source>
</evidence>
<dbReference type="EMBL" id="RPEM01000010">
    <property type="protein sequence ID" value="TGD42214.1"/>
    <property type="molecule type" value="Genomic_DNA"/>
</dbReference>
<protein>
    <submittedName>
        <fullName evidence="2">Uncharacterized protein</fullName>
    </submittedName>
</protein>
<accession>A0ABY2KJR8</accession>
<dbReference type="Proteomes" id="UP000297741">
    <property type="component" value="Unassembled WGS sequence"/>
</dbReference>
<feature type="compositionally biased region" description="Basic residues" evidence="1">
    <location>
        <begin position="379"/>
        <end position="391"/>
    </location>
</feature>
<gene>
    <name evidence="2" type="ORF">EEB11_14675</name>
</gene>
<feature type="region of interest" description="Disordered" evidence="1">
    <location>
        <begin position="351"/>
        <end position="391"/>
    </location>
</feature>
<evidence type="ECO:0000256" key="1">
    <source>
        <dbReference type="SAM" id="MobiDB-lite"/>
    </source>
</evidence>
<comment type="caution">
    <text evidence="2">The sequence shown here is derived from an EMBL/GenBank/DDBJ whole genome shotgun (WGS) entry which is preliminary data.</text>
</comment>
<evidence type="ECO:0000313" key="3">
    <source>
        <dbReference type="Proteomes" id="UP000297741"/>
    </source>
</evidence>
<name>A0ABY2KJR8_9RHOB</name>
<proteinExistence type="predicted"/>
<keyword evidence="3" id="KW-1185">Reference proteome</keyword>
<sequence length="391" mass="41749">MSESQSCAKGPPLPEPALLMICLDGAALATGPVAGHPSPQTVVFSPDGPEAGSDSMTQVPPGLHHIAAIPGPVTVECEVLRYNMPGLASLADPTADLLDLLPGLKETGRRPVQRLGPKDLVALLPTGVDITVHVNCPGAEAEVMDALWQCLGPDRITRITLHCGEAAFFKGSKGRAEIEQMLRARSYEQTGHDRTDPDWPVICFQPDLKARQITALVARVNELSASLATTLAAQAGAEARAAELLVQSRSLQEAKDAADQSLAATRAEHDAIRQSLAAQQTAAADAILKRDASLAELALAARMQAMQALDLRDLRTQLDHSTRERQRQEDLLRKLTPRLAQAAAHLHALHIGENDAPAEPIGKDVAQAKPAKLPGPPKDKKRRKTKPGPER</sequence>
<reference evidence="2 3" key="1">
    <citation type="submission" date="2018-11" db="EMBL/GenBank/DDBJ databases">
        <title>Tabrizicola sp. isolated from sediment of alpine lake.</title>
        <authorList>
            <person name="Liu Z."/>
        </authorList>
    </citation>
    <scope>NUCLEOTIDE SEQUENCE [LARGE SCALE GENOMIC DNA]</scope>
    <source>
        <strain evidence="2 3">DRYC-M-16</strain>
    </source>
</reference>
<organism evidence="2 3">
    <name type="scientific">Pseudotabrizicola sediminis</name>
    <dbReference type="NCBI Taxonomy" id="2486418"/>
    <lineage>
        <taxon>Bacteria</taxon>
        <taxon>Pseudomonadati</taxon>
        <taxon>Pseudomonadota</taxon>
        <taxon>Alphaproteobacteria</taxon>
        <taxon>Rhodobacterales</taxon>
        <taxon>Paracoccaceae</taxon>
        <taxon>Pseudotabrizicola</taxon>
    </lineage>
</organism>